<feature type="region of interest" description="Disordered" evidence="1">
    <location>
        <begin position="235"/>
        <end position="254"/>
    </location>
</feature>
<feature type="region of interest" description="Disordered" evidence="1">
    <location>
        <begin position="1"/>
        <end position="26"/>
    </location>
</feature>
<feature type="compositionally biased region" description="Basic and acidic residues" evidence="1">
    <location>
        <begin position="338"/>
        <end position="347"/>
    </location>
</feature>
<feature type="region of interest" description="Disordered" evidence="1">
    <location>
        <begin position="319"/>
        <end position="381"/>
    </location>
</feature>
<sequence length="381" mass="40323">MSVQGPKDSRVPPGVRGGSWPPPLKLQNIRKNTLVPLVTNDRRDSVVSGGVLHGHEEGMGPLPRHCSSAPGTSLGRKQGVGEGSSRSQEKGCEEWPRVCADPLWKGRSPHWDRWDGGTGGWGGGGPSTRHLLQLQQVSGPGVRGLRPEGPIQHARPACFSAAHELERFLRFEILRKPLKRRVARENSTAFQCRCPQITLGAHSQGHSFVYRLGLLSPHSSRAEQLRQRLCDPENLTRAISGPSPTKSADPGWVPVARPGAEAASSTAIPNPPSEPLSALALALPCGPAPVSLGRPLGAQAPADSGWEVRAPRPVLPMLSPLPGAVRPTDGAGVGRRARAAEPVHRPPEPAGGGGRGRNRPGRPAGTALEERPGGHTKGTLF</sequence>
<evidence type="ECO:0000256" key="1">
    <source>
        <dbReference type="SAM" id="MobiDB-lite"/>
    </source>
</evidence>
<dbReference type="RefSeq" id="XP_053069361.1">
    <property type="nucleotide sequence ID" value="XM_053213386.1"/>
</dbReference>
<reference evidence="3" key="1">
    <citation type="submission" date="2025-08" db="UniProtKB">
        <authorList>
            <consortium name="RefSeq"/>
        </authorList>
    </citation>
    <scope>IDENTIFICATION</scope>
    <source>
        <tissue evidence="3">Blood</tissue>
    </source>
</reference>
<proteinExistence type="predicted"/>
<name>A0ABM3PCG8_ACIJB</name>
<evidence type="ECO:0000313" key="3">
    <source>
        <dbReference type="RefSeq" id="XP_053069361.1"/>
    </source>
</evidence>
<feature type="region of interest" description="Disordered" evidence="1">
    <location>
        <begin position="48"/>
        <end position="93"/>
    </location>
</feature>
<organism evidence="2 3">
    <name type="scientific">Acinonyx jubatus</name>
    <name type="common">Cheetah</name>
    <dbReference type="NCBI Taxonomy" id="32536"/>
    <lineage>
        <taxon>Eukaryota</taxon>
        <taxon>Metazoa</taxon>
        <taxon>Chordata</taxon>
        <taxon>Craniata</taxon>
        <taxon>Vertebrata</taxon>
        <taxon>Euteleostomi</taxon>
        <taxon>Mammalia</taxon>
        <taxon>Eutheria</taxon>
        <taxon>Laurasiatheria</taxon>
        <taxon>Carnivora</taxon>
        <taxon>Feliformia</taxon>
        <taxon>Felidae</taxon>
        <taxon>Felinae</taxon>
        <taxon>Acinonyx</taxon>
    </lineage>
</organism>
<accession>A0ABM3PCG8</accession>
<dbReference type="GeneID" id="128313657"/>
<dbReference type="Proteomes" id="UP001652583">
    <property type="component" value="Chromosome E3"/>
</dbReference>
<evidence type="ECO:0000313" key="2">
    <source>
        <dbReference type="Proteomes" id="UP001652583"/>
    </source>
</evidence>
<keyword evidence="2" id="KW-1185">Reference proteome</keyword>
<gene>
    <name evidence="3" type="primary">LOC128313657</name>
</gene>
<protein>
    <submittedName>
        <fullName evidence="3">Uncharacterized protein LOC128313657</fullName>
    </submittedName>
</protein>